<accession>A0A2U1T5L2</accession>
<evidence type="ECO:0000259" key="6">
    <source>
        <dbReference type="Pfam" id="PF05154"/>
    </source>
</evidence>
<sequence length="129" mass="13920">MTQPSPEQSNSTAASHYPAVHSSADTTLYDKDGLPVHPSKQKSKLAAFLLTFFLSGIGAGNFYLGQTTRGIFRILGHLATLITPIPWVGWIIGGLTIIILFAWWVTELIFIATGSGGYDKDSRGVPLKS</sequence>
<dbReference type="KEGG" id="cyz:C3B44_00525"/>
<dbReference type="GO" id="GO:0016020">
    <property type="term" value="C:membrane"/>
    <property type="evidence" value="ECO:0007669"/>
    <property type="project" value="UniProtKB-SubCell"/>
</dbReference>
<evidence type="ECO:0000256" key="3">
    <source>
        <dbReference type="ARBA" id="ARBA00022989"/>
    </source>
</evidence>
<keyword evidence="8" id="KW-1185">Reference proteome</keyword>
<evidence type="ECO:0000256" key="2">
    <source>
        <dbReference type="ARBA" id="ARBA00022692"/>
    </source>
</evidence>
<name>A0A2U1T5L2_9CORY</name>
<dbReference type="AlphaFoldDB" id="A0A2U1T5L2"/>
<evidence type="ECO:0000256" key="5">
    <source>
        <dbReference type="SAM" id="Phobius"/>
    </source>
</evidence>
<organism evidence="7 8">
    <name type="scientific">Corynebacterium yudongzhengii</name>
    <dbReference type="NCBI Taxonomy" id="2080740"/>
    <lineage>
        <taxon>Bacteria</taxon>
        <taxon>Bacillati</taxon>
        <taxon>Actinomycetota</taxon>
        <taxon>Actinomycetes</taxon>
        <taxon>Mycobacteriales</taxon>
        <taxon>Corynebacteriaceae</taxon>
        <taxon>Corynebacterium</taxon>
    </lineage>
</organism>
<keyword evidence="4 5" id="KW-0472">Membrane</keyword>
<dbReference type="Pfam" id="PF05154">
    <property type="entry name" value="TM2"/>
    <property type="match status" value="1"/>
</dbReference>
<dbReference type="InterPro" id="IPR007829">
    <property type="entry name" value="TM2"/>
</dbReference>
<comment type="caution">
    <text evidence="7">The sequence shown here is derived from an EMBL/GenBank/DDBJ whole genome shotgun (WGS) entry which is preliminary data.</text>
</comment>
<evidence type="ECO:0000313" key="7">
    <source>
        <dbReference type="EMBL" id="PWC01263.1"/>
    </source>
</evidence>
<keyword evidence="2 5" id="KW-0812">Transmembrane</keyword>
<feature type="domain" description="TM2" evidence="6">
    <location>
        <begin position="41"/>
        <end position="94"/>
    </location>
</feature>
<comment type="subcellular location">
    <subcellularLocation>
        <location evidence="1">Membrane</location>
        <topology evidence="1">Multi-pass membrane protein</topology>
    </subcellularLocation>
</comment>
<dbReference type="OrthoDB" id="2004788at2"/>
<reference evidence="8" key="1">
    <citation type="submission" date="2018-04" db="EMBL/GenBank/DDBJ databases">
        <authorList>
            <person name="Liu S."/>
            <person name="Wang Z."/>
            <person name="Li J."/>
        </authorList>
    </citation>
    <scope>NUCLEOTIDE SEQUENCE [LARGE SCALE GENOMIC DNA]</scope>
    <source>
        <strain evidence="8">2189</strain>
    </source>
</reference>
<evidence type="ECO:0000313" key="8">
    <source>
        <dbReference type="Proteomes" id="UP000244989"/>
    </source>
</evidence>
<dbReference type="Proteomes" id="UP000244989">
    <property type="component" value="Unassembled WGS sequence"/>
</dbReference>
<evidence type="ECO:0000256" key="1">
    <source>
        <dbReference type="ARBA" id="ARBA00004141"/>
    </source>
</evidence>
<keyword evidence="3 5" id="KW-1133">Transmembrane helix</keyword>
<evidence type="ECO:0000256" key="4">
    <source>
        <dbReference type="ARBA" id="ARBA00023136"/>
    </source>
</evidence>
<dbReference type="RefSeq" id="WP_108430644.1">
    <property type="nucleotide sequence ID" value="NZ_CP026947.1"/>
</dbReference>
<gene>
    <name evidence="7" type="ORF">DF222_08185</name>
</gene>
<protein>
    <submittedName>
        <fullName evidence="7">TM2 domain-containing protein</fullName>
    </submittedName>
</protein>
<proteinExistence type="predicted"/>
<feature type="transmembrane region" description="Helical" evidence="5">
    <location>
        <begin position="45"/>
        <end position="64"/>
    </location>
</feature>
<dbReference type="EMBL" id="QEEZ01000015">
    <property type="protein sequence ID" value="PWC01263.1"/>
    <property type="molecule type" value="Genomic_DNA"/>
</dbReference>
<feature type="transmembrane region" description="Helical" evidence="5">
    <location>
        <begin position="85"/>
        <end position="105"/>
    </location>
</feature>